<evidence type="ECO:0000313" key="3">
    <source>
        <dbReference type="Proteomes" id="UP000018144"/>
    </source>
</evidence>
<evidence type="ECO:0000259" key="1">
    <source>
        <dbReference type="Pfam" id="PF05922"/>
    </source>
</evidence>
<organism evidence="2 3">
    <name type="scientific">Pyronema omphalodes (strain CBS 100304)</name>
    <name type="common">Pyronema confluens</name>
    <dbReference type="NCBI Taxonomy" id="1076935"/>
    <lineage>
        <taxon>Eukaryota</taxon>
        <taxon>Fungi</taxon>
        <taxon>Dikarya</taxon>
        <taxon>Ascomycota</taxon>
        <taxon>Pezizomycotina</taxon>
        <taxon>Pezizomycetes</taxon>
        <taxon>Pezizales</taxon>
        <taxon>Pyronemataceae</taxon>
        <taxon>Pyronema</taxon>
    </lineage>
</organism>
<dbReference type="Gene3D" id="3.30.70.80">
    <property type="entry name" value="Peptidase S8 propeptide/proteinase inhibitor I9"/>
    <property type="match status" value="1"/>
</dbReference>
<dbReference type="InterPro" id="IPR037045">
    <property type="entry name" value="S8pro/Inhibitor_I9_sf"/>
</dbReference>
<evidence type="ECO:0000313" key="2">
    <source>
        <dbReference type="EMBL" id="CCX30957.1"/>
    </source>
</evidence>
<dbReference type="SUPFAM" id="SSF54897">
    <property type="entry name" value="Protease propeptides/inhibitors"/>
    <property type="match status" value="1"/>
</dbReference>
<keyword evidence="3" id="KW-1185">Reference proteome</keyword>
<feature type="domain" description="Inhibitor I9" evidence="1">
    <location>
        <begin position="5"/>
        <end position="77"/>
    </location>
</feature>
<proteinExistence type="predicted"/>
<reference evidence="2 3" key="1">
    <citation type="journal article" date="2013" name="PLoS Genet.">
        <title>The genome and development-dependent transcriptomes of Pyronema confluens: a window into fungal evolution.</title>
        <authorList>
            <person name="Traeger S."/>
            <person name="Altegoer F."/>
            <person name="Freitag M."/>
            <person name="Gabaldon T."/>
            <person name="Kempken F."/>
            <person name="Kumar A."/>
            <person name="Marcet-Houben M."/>
            <person name="Poggeler S."/>
            <person name="Stajich J.E."/>
            <person name="Nowrousian M."/>
        </authorList>
    </citation>
    <scope>NUCLEOTIDE SEQUENCE [LARGE SCALE GENOMIC DNA]</scope>
    <source>
        <strain evidence="3">CBS 100304</strain>
        <tissue evidence="2">Vegetative mycelium</tissue>
    </source>
</reference>
<dbReference type="InterPro" id="IPR010259">
    <property type="entry name" value="S8pro/Inhibitor_I9"/>
</dbReference>
<dbReference type="AlphaFoldDB" id="U4LHF1"/>
<name>U4LHF1_PYROM</name>
<dbReference type="Proteomes" id="UP000018144">
    <property type="component" value="Unassembled WGS sequence"/>
</dbReference>
<sequence length="78" mass="8514">MPKIIVTFKENATEAERNEAKAKARAASVDPNKPLDEYNIGSFKGFGVDMPDDYVSTFDVNSHAAVKAVEHDGEVTTQ</sequence>
<dbReference type="OrthoDB" id="5518345at2759"/>
<dbReference type="EMBL" id="HF935497">
    <property type="protein sequence ID" value="CCX30957.1"/>
    <property type="molecule type" value="Genomic_DNA"/>
</dbReference>
<protein>
    <recommendedName>
        <fullName evidence="1">Inhibitor I9 domain-containing protein</fullName>
    </recommendedName>
</protein>
<accession>U4LHF1</accession>
<dbReference type="Pfam" id="PF05922">
    <property type="entry name" value="Inhibitor_I9"/>
    <property type="match status" value="1"/>
</dbReference>
<gene>
    <name evidence="2" type="ORF">PCON_09558</name>
</gene>